<organism evidence="1 2">
    <name type="scientific">Caerostris extrusa</name>
    <name type="common">Bark spider</name>
    <name type="synonym">Caerostris bankana</name>
    <dbReference type="NCBI Taxonomy" id="172846"/>
    <lineage>
        <taxon>Eukaryota</taxon>
        <taxon>Metazoa</taxon>
        <taxon>Ecdysozoa</taxon>
        <taxon>Arthropoda</taxon>
        <taxon>Chelicerata</taxon>
        <taxon>Arachnida</taxon>
        <taxon>Araneae</taxon>
        <taxon>Araneomorphae</taxon>
        <taxon>Entelegynae</taxon>
        <taxon>Araneoidea</taxon>
        <taxon>Araneidae</taxon>
        <taxon>Caerostris</taxon>
    </lineage>
</organism>
<dbReference type="Proteomes" id="UP001054945">
    <property type="component" value="Unassembled WGS sequence"/>
</dbReference>
<comment type="caution">
    <text evidence="1">The sequence shown here is derived from an EMBL/GenBank/DDBJ whole genome shotgun (WGS) entry which is preliminary data.</text>
</comment>
<evidence type="ECO:0000313" key="2">
    <source>
        <dbReference type="Proteomes" id="UP001054945"/>
    </source>
</evidence>
<protein>
    <submittedName>
        <fullName evidence="1">Uncharacterized protein</fullName>
    </submittedName>
</protein>
<evidence type="ECO:0000313" key="1">
    <source>
        <dbReference type="EMBL" id="GIY93423.1"/>
    </source>
</evidence>
<dbReference type="EMBL" id="BPLR01017660">
    <property type="protein sequence ID" value="GIY93423.1"/>
    <property type="molecule type" value="Genomic_DNA"/>
</dbReference>
<dbReference type="AlphaFoldDB" id="A0AAV4XI28"/>
<accession>A0AAV4XI28</accession>
<gene>
    <name evidence="1" type="ORF">CEXT_271041</name>
</gene>
<sequence>MASSFDKNLCPQEQLLAYGTKRNRLGLDLGMDLNFTTDEILRAAYINQQSSAFSPQESTKHQWTQKATTCLLTQFKRRLLKHASPSQGKESNVKS</sequence>
<reference evidence="1 2" key="1">
    <citation type="submission" date="2021-06" db="EMBL/GenBank/DDBJ databases">
        <title>Caerostris extrusa draft genome.</title>
        <authorList>
            <person name="Kono N."/>
            <person name="Arakawa K."/>
        </authorList>
    </citation>
    <scope>NUCLEOTIDE SEQUENCE [LARGE SCALE GENOMIC DNA]</scope>
</reference>
<name>A0AAV4XI28_CAEEX</name>
<keyword evidence="2" id="KW-1185">Reference proteome</keyword>
<proteinExistence type="predicted"/>